<evidence type="ECO:0000259" key="9">
    <source>
        <dbReference type="SMART" id="SM00359"/>
    </source>
</evidence>
<gene>
    <name evidence="8 10" type="primary">proB</name>
    <name evidence="10" type="ORF">GCM10011354_21090</name>
</gene>
<keyword evidence="7 8" id="KW-0067">ATP-binding</keyword>
<dbReference type="UniPathway" id="UPA00098">
    <property type="reaction ID" value="UER00359"/>
</dbReference>
<dbReference type="GO" id="GO:0005829">
    <property type="term" value="C:cytosol"/>
    <property type="evidence" value="ECO:0007669"/>
    <property type="project" value="TreeGrafter"/>
</dbReference>
<keyword evidence="2 8" id="KW-0028">Amino-acid biosynthesis</keyword>
<organism evidence="10 11">
    <name type="scientific">Egicoccus halophilus</name>
    <dbReference type="NCBI Taxonomy" id="1670830"/>
    <lineage>
        <taxon>Bacteria</taxon>
        <taxon>Bacillati</taxon>
        <taxon>Actinomycetota</taxon>
        <taxon>Nitriliruptoria</taxon>
        <taxon>Egicoccales</taxon>
        <taxon>Egicoccaceae</taxon>
        <taxon>Egicoccus</taxon>
    </lineage>
</organism>
<dbReference type="InterPro" id="IPR036393">
    <property type="entry name" value="AceGlu_kinase-like_sf"/>
</dbReference>
<feature type="binding site" evidence="8">
    <location>
        <begin position="177"/>
        <end position="178"/>
    </location>
    <ligand>
        <name>ATP</name>
        <dbReference type="ChEBI" id="CHEBI:30616"/>
    </ligand>
</feature>
<keyword evidence="1 8" id="KW-0963">Cytoplasm</keyword>
<keyword evidence="11" id="KW-1185">Reference proteome</keyword>
<sequence length="376" mass="39489">MTDGSARRFARPALCVVKVGSSSLRGHDGRLDRGQVANIAEQLVAAQQAGTRVVLVSSGAVAAGMGLLGLERRPTDLPTLQACAAVGQGELIHEYQQVLARSGRAAAQILLSQDDFVRRGRYLNARTTLRRLLELGAMPIINENDAVATEELAYGDNDHLAALVASMLDAQLLVLLSDVEGLYDADPRTSAEVGLIERVDDVDALDDASIGGVGSYVGSGGMRTKVGSARVAVRSATHTVVADARRPGVLAEVVEGGAVGTWFVAQPQRLEARRLWIGFALRAHGQVHVNDGAVHALRVGGASLLSVGVVHADGEFASGDAVEVRGPDGRLVARGLSNYSVDDLRRIAGRSTSDAAEAFGSGFAREVVHRDDLVLL</sequence>
<evidence type="ECO:0000256" key="6">
    <source>
        <dbReference type="ARBA" id="ARBA00022777"/>
    </source>
</evidence>
<dbReference type="PRINTS" id="PR00474">
    <property type="entry name" value="GLU5KINASE"/>
</dbReference>
<dbReference type="Gene3D" id="3.40.1160.10">
    <property type="entry name" value="Acetylglutamate kinase-like"/>
    <property type="match status" value="1"/>
</dbReference>
<dbReference type="InterPro" id="IPR001048">
    <property type="entry name" value="Asp/Glu/Uridylate_kinase"/>
</dbReference>
<name>A0A8J3A8G0_9ACTN</name>
<dbReference type="PIRSF" id="PIRSF000729">
    <property type="entry name" value="GK"/>
    <property type="match status" value="1"/>
</dbReference>
<dbReference type="InterPro" id="IPR041739">
    <property type="entry name" value="G5K_ProB"/>
</dbReference>
<feature type="binding site" evidence="8">
    <location>
        <position position="145"/>
    </location>
    <ligand>
        <name>substrate</name>
    </ligand>
</feature>
<evidence type="ECO:0000256" key="3">
    <source>
        <dbReference type="ARBA" id="ARBA00022650"/>
    </source>
</evidence>
<evidence type="ECO:0000256" key="1">
    <source>
        <dbReference type="ARBA" id="ARBA00022490"/>
    </source>
</evidence>
<dbReference type="GO" id="GO:0004349">
    <property type="term" value="F:glutamate 5-kinase activity"/>
    <property type="evidence" value="ECO:0007669"/>
    <property type="project" value="UniProtKB-UniRule"/>
</dbReference>
<dbReference type="PROSITE" id="PS00902">
    <property type="entry name" value="GLUTAMATE_5_KINASE"/>
    <property type="match status" value="1"/>
</dbReference>
<dbReference type="EC" id="2.7.2.11" evidence="8"/>
<dbReference type="NCBIfam" id="TIGR01027">
    <property type="entry name" value="proB"/>
    <property type="match status" value="1"/>
</dbReference>
<keyword evidence="4 8" id="KW-0808">Transferase</keyword>
<reference evidence="10" key="2">
    <citation type="submission" date="2020-09" db="EMBL/GenBank/DDBJ databases">
        <authorList>
            <person name="Sun Q."/>
            <person name="Zhou Y."/>
        </authorList>
    </citation>
    <scope>NUCLEOTIDE SEQUENCE</scope>
    <source>
        <strain evidence="10">CGMCC 1.14988</strain>
    </source>
</reference>
<dbReference type="EMBL" id="BMHA01000007">
    <property type="protein sequence ID" value="GGI06837.1"/>
    <property type="molecule type" value="Genomic_DNA"/>
</dbReference>
<protein>
    <recommendedName>
        <fullName evidence="8">Glutamate 5-kinase</fullName>
        <ecNumber evidence="8">2.7.2.11</ecNumber>
    </recommendedName>
    <alternativeName>
        <fullName evidence="8">Gamma-glutamyl kinase</fullName>
        <shortName evidence="8">GK</shortName>
    </alternativeName>
</protein>
<reference evidence="10" key="1">
    <citation type="journal article" date="2014" name="Int. J. Syst. Evol. Microbiol.">
        <title>Complete genome sequence of Corynebacterium casei LMG S-19264T (=DSM 44701T), isolated from a smear-ripened cheese.</title>
        <authorList>
            <consortium name="US DOE Joint Genome Institute (JGI-PGF)"/>
            <person name="Walter F."/>
            <person name="Albersmeier A."/>
            <person name="Kalinowski J."/>
            <person name="Ruckert C."/>
        </authorList>
    </citation>
    <scope>NUCLEOTIDE SEQUENCE</scope>
    <source>
        <strain evidence="10">CGMCC 1.14988</strain>
    </source>
</reference>
<feature type="binding site" evidence="8">
    <location>
        <begin position="219"/>
        <end position="225"/>
    </location>
    <ligand>
        <name>ATP</name>
        <dbReference type="ChEBI" id="CHEBI:30616"/>
    </ligand>
</feature>
<dbReference type="RefSeq" id="WP_205745477.1">
    <property type="nucleotide sequence ID" value="NZ_BMHA01000007.1"/>
</dbReference>
<evidence type="ECO:0000256" key="8">
    <source>
        <dbReference type="HAMAP-Rule" id="MF_00456"/>
    </source>
</evidence>
<dbReference type="InterPro" id="IPR019797">
    <property type="entry name" value="Glutamate_5-kinase_CS"/>
</dbReference>
<evidence type="ECO:0000256" key="7">
    <source>
        <dbReference type="ARBA" id="ARBA00022840"/>
    </source>
</evidence>
<dbReference type="InterPro" id="IPR002478">
    <property type="entry name" value="PUA"/>
</dbReference>
<dbReference type="PANTHER" id="PTHR43654:SF1">
    <property type="entry name" value="ISOPENTENYL PHOSPHATE KINASE"/>
    <property type="match status" value="1"/>
</dbReference>
<comment type="pathway">
    <text evidence="8">Amino-acid biosynthesis; L-proline biosynthesis; L-glutamate 5-semialdehyde from L-glutamate: step 1/2.</text>
</comment>
<feature type="binding site" evidence="8">
    <location>
        <position position="58"/>
    </location>
    <ligand>
        <name>substrate</name>
    </ligand>
</feature>
<evidence type="ECO:0000313" key="10">
    <source>
        <dbReference type="EMBL" id="GGI06837.1"/>
    </source>
</evidence>
<feature type="binding site" evidence="8">
    <location>
        <position position="18"/>
    </location>
    <ligand>
        <name>ATP</name>
        <dbReference type="ChEBI" id="CHEBI:30616"/>
    </ligand>
</feature>
<dbReference type="InterPro" id="IPR011529">
    <property type="entry name" value="Glu_5kinase"/>
</dbReference>
<dbReference type="GO" id="GO:0003723">
    <property type="term" value="F:RNA binding"/>
    <property type="evidence" value="ECO:0007669"/>
    <property type="project" value="InterPro"/>
</dbReference>
<dbReference type="GO" id="GO:0055129">
    <property type="term" value="P:L-proline biosynthetic process"/>
    <property type="evidence" value="ECO:0007669"/>
    <property type="project" value="UniProtKB-UniRule"/>
</dbReference>
<feature type="binding site" evidence="8">
    <location>
        <position position="157"/>
    </location>
    <ligand>
        <name>substrate</name>
    </ligand>
</feature>
<dbReference type="Pfam" id="PF01472">
    <property type="entry name" value="PUA"/>
    <property type="match status" value="1"/>
</dbReference>
<comment type="similarity">
    <text evidence="8">Belongs to the glutamate 5-kinase family.</text>
</comment>
<evidence type="ECO:0000256" key="5">
    <source>
        <dbReference type="ARBA" id="ARBA00022741"/>
    </source>
</evidence>
<keyword evidence="6 8" id="KW-0418">Kinase</keyword>
<dbReference type="InterPro" id="IPR036974">
    <property type="entry name" value="PUA_sf"/>
</dbReference>
<dbReference type="SUPFAM" id="SSF88697">
    <property type="entry name" value="PUA domain-like"/>
    <property type="match status" value="1"/>
</dbReference>
<dbReference type="PANTHER" id="PTHR43654">
    <property type="entry name" value="GLUTAMATE 5-KINASE"/>
    <property type="match status" value="1"/>
</dbReference>
<dbReference type="CDD" id="cd04242">
    <property type="entry name" value="AAK_G5K_ProB"/>
    <property type="match status" value="1"/>
</dbReference>
<comment type="subcellular location">
    <subcellularLocation>
        <location evidence="8">Cytoplasm</location>
    </subcellularLocation>
</comment>
<feature type="domain" description="PUA" evidence="9">
    <location>
        <begin position="285"/>
        <end position="369"/>
    </location>
</feature>
<dbReference type="FunFam" id="3.40.1160.10:FF:000018">
    <property type="entry name" value="Glutamate 5-kinase"/>
    <property type="match status" value="1"/>
</dbReference>
<dbReference type="InterPro" id="IPR015947">
    <property type="entry name" value="PUA-like_sf"/>
</dbReference>
<keyword evidence="5 8" id="KW-0547">Nucleotide-binding</keyword>
<dbReference type="Proteomes" id="UP000650511">
    <property type="component" value="Unassembled WGS sequence"/>
</dbReference>
<evidence type="ECO:0000313" key="11">
    <source>
        <dbReference type="Proteomes" id="UP000650511"/>
    </source>
</evidence>
<dbReference type="GO" id="GO:0005524">
    <property type="term" value="F:ATP binding"/>
    <property type="evidence" value="ECO:0007669"/>
    <property type="project" value="UniProtKB-KW"/>
</dbReference>
<comment type="caution">
    <text evidence="10">The sequence shown here is derived from an EMBL/GenBank/DDBJ whole genome shotgun (WGS) entry which is preliminary data.</text>
</comment>
<dbReference type="InterPro" id="IPR005715">
    <property type="entry name" value="Glu_5kinase/COase_Synthase"/>
</dbReference>
<accession>A0A8J3A8G0</accession>
<proteinExistence type="inferred from homology"/>
<dbReference type="CDD" id="cd21157">
    <property type="entry name" value="PUA_G5K"/>
    <property type="match status" value="1"/>
</dbReference>
<evidence type="ECO:0000256" key="4">
    <source>
        <dbReference type="ARBA" id="ARBA00022679"/>
    </source>
</evidence>
<comment type="catalytic activity">
    <reaction evidence="8">
        <text>L-glutamate + ATP = L-glutamyl 5-phosphate + ADP</text>
        <dbReference type="Rhea" id="RHEA:14877"/>
        <dbReference type="ChEBI" id="CHEBI:29985"/>
        <dbReference type="ChEBI" id="CHEBI:30616"/>
        <dbReference type="ChEBI" id="CHEBI:58274"/>
        <dbReference type="ChEBI" id="CHEBI:456216"/>
        <dbReference type="EC" id="2.7.2.11"/>
    </reaction>
</comment>
<dbReference type="Gene3D" id="2.30.130.10">
    <property type="entry name" value="PUA domain"/>
    <property type="match status" value="1"/>
</dbReference>
<dbReference type="Pfam" id="PF00696">
    <property type="entry name" value="AA_kinase"/>
    <property type="match status" value="1"/>
</dbReference>
<dbReference type="HAMAP" id="MF_00456">
    <property type="entry name" value="ProB"/>
    <property type="match status" value="1"/>
</dbReference>
<comment type="function">
    <text evidence="8">Catalyzes the transfer of a phosphate group to glutamate to form L-glutamate 5-phosphate.</text>
</comment>
<evidence type="ECO:0000256" key="2">
    <source>
        <dbReference type="ARBA" id="ARBA00022605"/>
    </source>
</evidence>
<keyword evidence="3 8" id="KW-0641">Proline biosynthesis</keyword>
<dbReference type="SUPFAM" id="SSF53633">
    <property type="entry name" value="Carbamate kinase-like"/>
    <property type="match status" value="1"/>
</dbReference>
<dbReference type="PROSITE" id="PS50890">
    <property type="entry name" value="PUA"/>
    <property type="match status" value="1"/>
</dbReference>
<dbReference type="AlphaFoldDB" id="A0A8J3A8G0"/>
<dbReference type="InterPro" id="IPR001057">
    <property type="entry name" value="Glu/AcGlu_kinase"/>
</dbReference>
<dbReference type="SMART" id="SM00359">
    <property type="entry name" value="PUA"/>
    <property type="match status" value="1"/>
</dbReference>